<evidence type="ECO:0000313" key="2">
    <source>
        <dbReference type="Proteomes" id="UP000236291"/>
    </source>
</evidence>
<proteinExistence type="predicted"/>
<sequence length="63" mass="6954">HYASECRSKKAKDSDDEANLVKEYSDEGKGVVTFMVVMSEDKVASGAWFLDTGCPNHMTGHKD</sequence>
<dbReference type="AlphaFoldDB" id="A0A2K3KTF5"/>
<comment type="caution">
    <text evidence="1">The sequence shown here is derived from an EMBL/GenBank/DDBJ whole genome shotgun (WGS) entry which is preliminary data.</text>
</comment>
<gene>
    <name evidence="1" type="ORF">L195_g064494</name>
</gene>
<accession>A0A2K3KTF5</accession>
<name>A0A2K3KTF5_TRIPR</name>
<protein>
    <submittedName>
        <fullName evidence="1">Uncharacterized protein</fullName>
    </submittedName>
</protein>
<reference evidence="1 2" key="1">
    <citation type="journal article" date="2014" name="Am. J. Bot.">
        <title>Genome assembly and annotation for red clover (Trifolium pratense; Fabaceae).</title>
        <authorList>
            <person name="Istvanek J."/>
            <person name="Jaros M."/>
            <person name="Krenek A."/>
            <person name="Repkova J."/>
        </authorList>
    </citation>
    <scope>NUCLEOTIDE SEQUENCE [LARGE SCALE GENOMIC DNA]</scope>
    <source>
        <strain evidence="2">cv. Tatra</strain>
        <tissue evidence="1">Young leaves</tissue>
    </source>
</reference>
<feature type="non-terminal residue" evidence="1">
    <location>
        <position position="1"/>
    </location>
</feature>
<dbReference type="Proteomes" id="UP000236291">
    <property type="component" value="Unassembled WGS sequence"/>
</dbReference>
<organism evidence="1 2">
    <name type="scientific">Trifolium pratense</name>
    <name type="common">Red clover</name>
    <dbReference type="NCBI Taxonomy" id="57577"/>
    <lineage>
        <taxon>Eukaryota</taxon>
        <taxon>Viridiplantae</taxon>
        <taxon>Streptophyta</taxon>
        <taxon>Embryophyta</taxon>
        <taxon>Tracheophyta</taxon>
        <taxon>Spermatophyta</taxon>
        <taxon>Magnoliopsida</taxon>
        <taxon>eudicotyledons</taxon>
        <taxon>Gunneridae</taxon>
        <taxon>Pentapetalae</taxon>
        <taxon>rosids</taxon>
        <taxon>fabids</taxon>
        <taxon>Fabales</taxon>
        <taxon>Fabaceae</taxon>
        <taxon>Papilionoideae</taxon>
        <taxon>50 kb inversion clade</taxon>
        <taxon>NPAAA clade</taxon>
        <taxon>Hologalegina</taxon>
        <taxon>IRL clade</taxon>
        <taxon>Trifolieae</taxon>
        <taxon>Trifolium</taxon>
    </lineage>
</organism>
<reference evidence="1 2" key="2">
    <citation type="journal article" date="2017" name="Front. Plant Sci.">
        <title>Gene Classification and Mining of Molecular Markers Useful in Red Clover (Trifolium pratense) Breeding.</title>
        <authorList>
            <person name="Istvanek J."/>
            <person name="Dluhosova J."/>
            <person name="Dluhos P."/>
            <person name="Patkova L."/>
            <person name="Nedelnik J."/>
            <person name="Repkova J."/>
        </authorList>
    </citation>
    <scope>NUCLEOTIDE SEQUENCE [LARGE SCALE GENOMIC DNA]</scope>
    <source>
        <strain evidence="2">cv. Tatra</strain>
        <tissue evidence="1">Young leaves</tissue>
    </source>
</reference>
<evidence type="ECO:0000313" key="1">
    <source>
        <dbReference type="EMBL" id="PNX69572.1"/>
    </source>
</evidence>
<dbReference type="EMBL" id="ASHM01252460">
    <property type="protein sequence ID" value="PNX69572.1"/>
    <property type="molecule type" value="Genomic_DNA"/>
</dbReference>